<name>A0A937W1R9_UNCTE</name>
<evidence type="ECO:0000313" key="4">
    <source>
        <dbReference type="Proteomes" id="UP000712673"/>
    </source>
</evidence>
<dbReference type="AlphaFoldDB" id="A0A937W1R9"/>
<dbReference type="PANTHER" id="PTHR34580">
    <property type="match status" value="1"/>
</dbReference>
<dbReference type="Pfam" id="PF25583">
    <property type="entry name" value="WCX"/>
    <property type="match status" value="1"/>
</dbReference>
<dbReference type="PROSITE" id="PS52050">
    <property type="entry name" value="WYL"/>
    <property type="match status" value="1"/>
</dbReference>
<comment type="caution">
    <text evidence="3">The sequence shown here is derived from an EMBL/GenBank/DDBJ whole genome shotgun (WGS) entry which is preliminary data.</text>
</comment>
<proteinExistence type="predicted"/>
<organism evidence="3 4">
    <name type="scientific">Tectimicrobiota bacterium</name>
    <dbReference type="NCBI Taxonomy" id="2528274"/>
    <lineage>
        <taxon>Bacteria</taxon>
        <taxon>Pseudomonadati</taxon>
        <taxon>Nitrospinota/Tectimicrobiota group</taxon>
        <taxon>Candidatus Tectimicrobiota</taxon>
    </lineage>
</organism>
<dbReference type="PANTHER" id="PTHR34580:SF9">
    <property type="entry name" value="SLL5097 PROTEIN"/>
    <property type="match status" value="1"/>
</dbReference>
<dbReference type="InterPro" id="IPR026881">
    <property type="entry name" value="WYL_dom"/>
</dbReference>
<dbReference type="Pfam" id="PF13280">
    <property type="entry name" value="WYL"/>
    <property type="match status" value="1"/>
</dbReference>
<dbReference type="InterPro" id="IPR051534">
    <property type="entry name" value="CBASS_pafABC_assoc_protein"/>
</dbReference>
<evidence type="ECO:0000259" key="1">
    <source>
        <dbReference type="Pfam" id="PF13280"/>
    </source>
</evidence>
<accession>A0A937W1R9</accession>
<reference evidence="3" key="1">
    <citation type="submission" date="2019-03" db="EMBL/GenBank/DDBJ databases">
        <title>Lake Tanganyika Metagenome-Assembled Genomes (MAGs).</title>
        <authorList>
            <person name="Tran P."/>
        </authorList>
    </citation>
    <scope>NUCLEOTIDE SEQUENCE</scope>
    <source>
        <strain evidence="3">K_DeepCast_65m_m2_066</strain>
    </source>
</reference>
<evidence type="ECO:0000313" key="3">
    <source>
        <dbReference type="EMBL" id="MBM3225334.1"/>
    </source>
</evidence>
<gene>
    <name evidence="3" type="ORF">FJZ47_16235</name>
</gene>
<protein>
    <submittedName>
        <fullName evidence="3">WYL domain-containing protein</fullName>
    </submittedName>
</protein>
<feature type="domain" description="WCX" evidence="2">
    <location>
        <begin position="253"/>
        <end position="332"/>
    </location>
</feature>
<sequence length="338" mass="39293">MMQSQVTSNLPRVHIRALARLQHIHEAISAGQCPSLRDLTESIGRTARTLKRDLRSLREDFHAPLIYDYQRKGFRYTEPGWQLPPARLSEGELLAFFTAHHVLQAIGHKPEALLLRNALAKLAAFLPEHIAFDPRALSTALTFQPLPYMTVEPYVLRTLTQAAMAQRTMFMHYHSQERNELTERKIDALHLHNFAGDWYVIAFDHRRQEVREFHVGRIRLLETTEDFFIPPPAWNAADYLRQGFFMMRGGRLTTVSLLFDAYQARWIRERHTFHEDEQREELPNGELRLLFPVGSNGLEAVARFCLTYAGHCRVEKPAALRKLVYDRLQQALQHHQEG</sequence>
<feature type="domain" description="WYL" evidence="1">
    <location>
        <begin position="155"/>
        <end position="221"/>
    </location>
</feature>
<dbReference type="EMBL" id="VGLS01000544">
    <property type="protein sequence ID" value="MBM3225334.1"/>
    <property type="molecule type" value="Genomic_DNA"/>
</dbReference>
<dbReference type="InterPro" id="IPR057727">
    <property type="entry name" value="WCX_dom"/>
</dbReference>
<dbReference type="Proteomes" id="UP000712673">
    <property type="component" value="Unassembled WGS sequence"/>
</dbReference>
<evidence type="ECO:0000259" key="2">
    <source>
        <dbReference type="Pfam" id="PF25583"/>
    </source>
</evidence>